<sequence>MAQLANISWPNFVAFNGQLTVATFQTPAIGGVAQAAIEFTNWLDQIRQNPAHFGFSFAYQAPVVQLLDTFFPAGVRARRFSTGPPPPLQAGQAVALPIMVPYGNTQMGIVDGPTALGYIFSVVSPPAGLDQTWQEYFLPLTVLYSWAVYLAYISFLGAPSTVLPDIEAVPRMTCVMYLERKNLAPYFFLGQTKARAGRNTAQWAQDELDNKLCLNYRAQMVFNAAQFGNPPLPEASDQWQVRMRETLFEILPGANGPLLAVEDFLQQVFSGWANNQNIQALLPPLPVGFGVVDMLADLQRLLLAVTIAAWVNAGTPMSWPPGNMASANRLRNAHTQQAMRDALDALVDAQTAGQTPLQMTPLWIKLLELYIVPIIRVPPNTLPNPTFPPGGYAPDAPGMTALVNGIATGLYTIFSIPLNIKLRKAVQLCRGHSTPGLIAANEIAREQQWIARFRRNTTEDYGRCAETYPASAISAFAFCSSPAWVNASESLYNLMSKTPVISSITHLFVMGTFFNQFLGGETVESCIPKIKALRQENIGTLLGYNIEAELDGSSKDPDLILNQTQHVLSSIEAQGRLAKQFSPDAATTGGDNRCWVRIKITGLVPHPVALCNGSKAVLAARAARGLDKNVPYPGLPHDGDWDAALNGQGVTQADREQLLRLKATMETIAGKARENSVRIVIDAEQTWYQPVIDALTDELMQKYNALDGGPATCIASFQAYLRRYPQLLDEQIRRADEKGYKLLFKQVRGAYMVTEAERWEKEGHQGPSPVWSTKEETDASFNYGIEKALSTIAEQVRQTGSSRIGAVFATHNSISVGLGIRLLEEYGLAKRQEESGKFVLSKEAAGSITFAQLYGMKDDLTNKITGSIEASGGLALVVKSMSYGDLRECLPFLARRATENKAVLDGRGGAMAERIRLGREIRRRFTPLK</sequence>
<accession>A0A9P6HV05</accession>
<evidence type="ECO:0000256" key="3">
    <source>
        <dbReference type="ARBA" id="ARBA00023002"/>
    </source>
</evidence>
<keyword evidence="4" id="KW-0642">Proline metabolism</keyword>
<reference evidence="6" key="1">
    <citation type="submission" date="2020-03" db="EMBL/GenBank/DDBJ databases">
        <authorList>
            <person name="He L."/>
        </authorList>
    </citation>
    <scope>NUCLEOTIDE SEQUENCE</scope>
    <source>
        <strain evidence="6">CkLH20</strain>
    </source>
</reference>
<evidence type="ECO:0000256" key="4">
    <source>
        <dbReference type="ARBA" id="ARBA00023062"/>
    </source>
</evidence>
<comment type="similarity">
    <text evidence="1">Belongs to the proline oxidase family.</text>
</comment>
<dbReference type="AlphaFoldDB" id="A0A9P6HV05"/>
<protein>
    <recommendedName>
        <fullName evidence="2">proline dehydrogenase</fullName>
        <ecNumber evidence="2">1.5.5.2</ecNumber>
    </recommendedName>
</protein>
<dbReference type="Pfam" id="PF01619">
    <property type="entry name" value="Pro_dh"/>
    <property type="match status" value="1"/>
</dbReference>
<organism evidence="6 7">
    <name type="scientific">Colletotrichum karsti</name>
    <dbReference type="NCBI Taxonomy" id="1095194"/>
    <lineage>
        <taxon>Eukaryota</taxon>
        <taxon>Fungi</taxon>
        <taxon>Dikarya</taxon>
        <taxon>Ascomycota</taxon>
        <taxon>Pezizomycotina</taxon>
        <taxon>Sordariomycetes</taxon>
        <taxon>Hypocreomycetidae</taxon>
        <taxon>Glomerellales</taxon>
        <taxon>Glomerellaceae</taxon>
        <taxon>Colletotrichum</taxon>
        <taxon>Colletotrichum boninense species complex</taxon>
    </lineage>
</organism>
<dbReference type="EC" id="1.5.5.2" evidence="2"/>
<dbReference type="OrthoDB" id="5464at2759"/>
<comment type="caution">
    <text evidence="6">The sequence shown here is derived from an EMBL/GenBank/DDBJ whole genome shotgun (WGS) entry which is preliminary data.</text>
</comment>
<name>A0A9P6HV05_9PEZI</name>
<dbReference type="GO" id="GO:0004657">
    <property type="term" value="F:proline dehydrogenase activity"/>
    <property type="evidence" value="ECO:0007669"/>
    <property type="project" value="UniProtKB-EC"/>
</dbReference>
<dbReference type="Gene3D" id="3.20.20.220">
    <property type="match status" value="1"/>
</dbReference>
<evidence type="ECO:0000256" key="1">
    <source>
        <dbReference type="ARBA" id="ARBA00005869"/>
    </source>
</evidence>
<dbReference type="InterPro" id="IPR002872">
    <property type="entry name" value="Proline_DH_dom"/>
</dbReference>
<dbReference type="Proteomes" id="UP000781932">
    <property type="component" value="Unassembled WGS sequence"/>
</dbReference>
<dbReference type="GO" id="GO:0005739">
    <property type="term" value="C:mitochondrion"/>
    <property type="evidence" value="ECO:0007669"/>
    <property type="project" value="TreeGrafter"/>
</dbReference>
<dbReference type="RefSeq" id="XP_038741269.1">
    <property type="nucleotide sequence ID" value="XM_038893456.1"/>
</dbReference>
<dbReference type="InterPro" id="IPR029041">
    <property type="entry name" value="FAD-linked_oxidoreductase-like"/>
</dbReference>
<gene>
    <name evidence="6" type="ORF">CkaCkLH20_10742</name>
</gene>
<keyword evidence="7" id="KW-1185">Reference proteome</keyword>
<keyword evidence="3" id="KW-0560">Oxidoreductase</keyword>
<dbReference type="PANTHER" id="PTHR13914">
    <property type="entry name" value="PROLINE OXIDASE"/>
    <property type="match status" value="1"/>
</dbReference>
<dbReference type="GeneID" id="62166530"/>
<dbReference type="GO" id="GO:0010133">
    <property type="term" value="P:L-proline catabolic process to L-glutamate"/>
    <property type="evidence" value="ECO:0007669"/>
    <property type="project" value="TreeGrafter"/>
</dbReference>
<dbReference type="PANTHER" id="PTHR13914:SF0">
    <property type="entry name" value="PROLINE DEHYDROGENASE 1, MITOCHONDRIAL"/>
    <property type="match status" value="1"/>
</dbReference>
<feature type="domain" description="Proline dehydrogenase" evidence="5">
    <location>
        <begin position="528"/>
        <end position="903"/>
    </location>
</feature>
<reference evidence="6" key="2">
    <citation type="submission" date="2020-11" db="EMBL/GenBank/DDBJ databases">
        <title>Whole genome sequencing of Colletotrichum sp.</title>
        <authorList>
            <person name="Li H."/>
        </authorList>
    </citation>
    <scope>NUCLEOTIDE SEQUENCE</scope>
    <source>
        <strain evidence="6">CkLH20</strain>
    </source>
</reference>
<evidence type="ECO:0000313" key="6">
    <source>
        <dbReference type="EMBL" id="KAF9871808.1"/>
    </source>
</evidence>
<dbReference type="EMBL" id="JAATWM020000042">
    <property type="protein sequence ID" value="KAF9871808.1"/>
    <property type="molecule type" value="Genomic_DNA"/>
</dbReference>
<dbReference type="GO" id="GO:0071949">
    <property type="term" value="F:FAD binding"/>
    <property type="evidence" value="ECO:0007669"/>
    <property type="project" value="TreeGrafter"/>
</dbReference>
<proteinExistence type="inferred from homology"/>
<evidence type="ECO:0000256" key="2">
    <source>
        <dbReference type="ARBA" id="ARBA00012695"/>
    </source>
</evidence>
<dbReference type="SUPFAM" id="SSF51730">
    <property type="entry name" value="FAD-linked oxidoreductase"/>
    <property type="match status" value="1"/>
</dbReference>
<dbReference type="InterPro" id="IPR015659">
    <property type="entry name" value="Proline_oxidase"/>
</dbReference>
<evidence type="ECO:0000313" key="7">
    <source>
        <dbReference type="Proteomes" id="UP000781932"/>
    </source>
</evidence>
<evidence type="ECO:0000259" key="5">
    <source>
        <dbReference type="Pfam" id="PF01619"/>
    </source>
</evidence>